<organism evidence="2 3">
    <name type="scientific">Methylorubrum extorquens</name>
    <name type="common">Methylobacterium dichloromethanicum</name>
    <name type="synonym">Methylobacterium extorquens</name>
    <dbReference type="NCBI Taxonomy" id="408"/>
    <lineage>
        <taxon>Bacteria</taxon>
        <taxon>Pseudomonadati</taxon>
        <taxon>Pseudomonadota</taxon>
        <taxon>Alphaproteobacteria</taxon>
        <taxon>Hyphomicrobiales</taxon>
        <taxon>Methylobacteriaceae</taxon>
        <taxon>Methylorubrum</taxon>
    </lineage>
</organism>
<evidence type="ECO:0000259" key="1">
    <source>
        <dbReference type="Pfam" id="PF00389"/>
    </source>
</evidence>
<dbReference type="Pfam" id="PF00389">
    <property type="entry name" value="2-Hacid_dh"/>
    <property type="match status" value="1"/>
</dbReference>
<dbReference type="GO" id="GO:0016616">
    <property type="term" value="F:oxidoreductase activity, acting on the CH-OH group of donors, NAD or NADP as acceptor"/>
    <property type="evidence" value="ECO:0007669"/>
    <property type="project" value="InterPro"/>
</dbReference>
<evidence type="ECO:0000313" key="2">
    <source>
        <dbReference type="EMBL" id="WHQ70487.1"/>
    </source>
</evidence>
<feature type="domain" description="D-isomer specific 2-hydroxyacid dehydrogenase catalytic" evidence="1">
    <location>
        <begin position="6"/>
        <end position="82"/>
    </location>
</feature>
<accession>A0AAX3WJG2</accession>
<dbReference type="InterPro" id="IPR006139">
    <property type="entry name" value="D-isomer_2_OHA_DH_cat_dom"/>
</dbReference>
<sequence>MKPDVLLLKAILPDKIRALEVRVTPHRLDQPADRDAFLAAVGRDIRAVVVGGQAPATQALFAQLLHLETVANFGVGYDTIDVILTPSGHPSARG</sequence>
<dbReference type="Proteomes" id="UP001223720">
    <property type="component" value="Chromosome"/>
</dbReference>
<name>A0AAX3WJG2_METEX</name>
<dbReference type="EMBL" id="CP073633">
    <property type="protein sequence ID" value="WHQ70487.1"/>
    <property type="molecule type" value="Genomic_DNA"/>
</dbReference>
<reference evidence="2" key="1">
    <citation type="journal article" date="2022" name="Biotechnol. Bioprocess Eng.">
        <title>Pan-genome Analysis Reveals Comparative Genomic Features of Central Metabolic Pathways in Methylorubrum extorquens.</title>
        <authorList>
            <person name="Lee G.M."/>
            <person name="Scott-Nevros Z.K."/>
            <person name="Lee S.-M."/>
            <person name="Kim D."/>
        </authorList>
    </citation>
    <scope>NUCLEOTIDE SEQUENCE</scope>
    <source>
        <strain evidence="2">ATCC 55366</strain>
    </source>
</reference>
<gene>
    <name evidence="2" type="ORF">KEC54_02240</name>
</gene>
<protein>
    <recommendedName>
        <fullName evidence="1">D-isomer specific 2-hydroxyacid dehydrogenase catalytic domain-containing protein</fullName>
    </recommendedName>
</protein>
<dbReference type="AlphaFoldDB" id="A0AAX3WJG2"/>
<dbReference type="SUPFAM" id="SSF52283">
    <property type="entry name" value="Formate/glycerate dehydrogenase catalytic domain-like"/>
    <property type="match status" value="1"/>
</dbReference>
<evidence type="ECO:0000313" key="3">
    <source>
        <dbReference type="Proteomes" id="UP001223720"/>
    </source>
</evidence>
<dbReference type="GO" id="GO:0051287">
    <property type="term" value="F:NAD binding"/>
    <property type="evidence" value="ECO:0007669"/>
    <property type="project" value="InterPro"/>
</dbReference>
<dbReference type="RefSeq" id="WP_283535790.1">
    <property type="nucleotide sequence ID" value="NZ_CP073633.1"/>
</dbReference>
<dbReference type="Gene3D" id="3.40.50.720">
    <property type="entry name" value="NAD(P)-binding Rossmann-like Domain"/>
    <property type="match status" value="1"/>
</dbReference>
<proteinExistence type="predicted"/>